<dbReference type="STRING" id="235985.SAMN05414137_10570"/>
<feature type="transmembrane region" description="Helical" evidence="1">
    <location>
        <begin position="43"/>
        <end position="64"/>
    </location>
</feature>
<dbReference type="AlphaFoldDB" id="A0A1H7LWF5"/>
<keyword evidence="1" id="KW-0472">Membrane</keyword>
<reference evidence="3" key="1">
    <citation type="submission" date="2016-10" db="EMBL/GenBank/DDBJ databases">
        <authorList>
            <person name="Varghese N."/>
        </authorList>
    </citation>
    <scope>NUCLEOTIDE SEQUENCE [LARGE SCALE GENOMIC DNA]</scope>
    <source>
        <strain evidence="3">DSM 45096 / BCRC 16803 / CGMCC 4.1857 / CIP 109030 / JCM 12277 / KCTC 19219 / NBRC 100920 / 33214</strain>
    </source>
</reference>
<name>A0A1H7LWF5_STRJI</name>
<dbReference type="EMBL" id="FOAZ01000005">
    <property type="protein sequence ID" value="SEL03293.1"/>
    <property type="molecule type" value="Genomic_DNA"/>
</dbReference>
<keyword evidence="1" id="KW-0812">Transmembrane</keyword>
<evidence type="ECO:0000313" key="3">
    <source>
        <dbReference type="Proteomes" id="UP000183015"/>
    </source>
</evidence>
<sequence>MSKEEELLRRGLTAAASRAAAPPDLFDKVAGARTRARRNRTRLAVAGGTLAVAAVATVTAVATLGGSGTTQVTTAAAGLTASCPATPADPQHALFNAWRGPTRVDPAPRRVLVCSYVPHTTNPLTWRLAASTELTGPRAATVAGRFNSAPTADPRQRCLSAGHEELWFFMTGTSTTAEVRAQIGGCGYADDGTHAVSWRYPDPLTEGSAAS</sequence>
<dbReference type="Proteomes" id="UP000183015">
    <property type="component" value="Unassembled WGS sequence"/>
</dbReference>
<gene>
    <name evidence="2" type="ORF">SAMN05414137_10570</name>
</gene>
<protein>
    <submittedName>
        <fullName evidence="2">Uncharacterized protein</fullName>
    </submittedName>
</protein>
<proteinExistence type="predicted"/>
<accession>A0A1H7LWF5</accession>
<keyword evidence="1" id="KW-1133">Transmembrane helix</keyword>
<organism evidence="2 3">
    <name type="scientific">Streptacidiphilus jiangxiensis</name>
    <dbReference type="NCBI Taxonomy" id="235985"/>
    <lineage>
        <taxon>Bacteria</taxon>
        <taxon>Bacillati</taxon>
        <taxon>Actinomycetota</taxon>
        <taxon>Actinomycetes</taxon>
        <taxon>Kitasatosporales</taxon>
        <taxon>Streptomycetaceae</taxon>
        <taxon>Streptacidiphilus</taxon>
    </lineage>
</organism>
<keyword evidence="3" id="KW-1185">Reference proteome</keyword>
<evidence type="ECO:0000256" key="1">
    <source>
        <dbReference type="SAM" id="Phobius"/>
    </source>
</evidence>
<dbReference type="RefSeq" id="WP_042455645.1">
    <property type="nucleotide sequence ID" value="NZ_BBPN01000038.1"/>
</dbReference>
<evidence type="ECO:0000313" key="2">
    <source>
        <dbReference type="EMBL" id="SEL03293.1"/>
    </source>
</evidence>